<gene>
    <name evidence="1" type="ORF">SEA_TRINA_78</name>
</gene>
<keyword evidence="2" id="KW-1185">Reference proteome</keyword>
<dbReference type="OrthoDB" id="8807at10239"/>
<reference evidence="2" key="1">
    <citation type="submission" date="2017-08" db="EMBL/GenBank/DDBJ databases">
        <authorList>
            <person name="de Groot N.N."/>
        </authorList>
    </citation>
    <scope>NUCLEOTIDE SEQUENCE [LARGE SCALE GENOMIC DNA]</scope>
</reference>
<name>A0A2D1A237_9CAUD</name>
<evidence type="ECO:0000313" key="2">
    <source>
        <dbReference type="Proteomes" id="UP000231419"/>
    </source>
</evidence>
<accession>A0A2D1A237</accession>
<dbReference type="Pfam" id="PF25681">
    <property type="entry name" value="Phage_TTP_17"/>
    <property type="match status" value="1"/>
</dbReference>
<dbReference type="Proteomes" id="UP000231419">
    <property type="component" value="Segment"/>
</dbReference>
<sequence>MAYNVKNIIFGAAAIYFSVDSSDSAAWAGSVDLPAYSTGSAAAALEADAASGSPKWKHAGFTSEGVEVEYSPEFTDVEVDQLLDAALIFKTKQSVTVKTTLSEATLENLQFVWGLPASSLKVSGTGFDGTALPAGDKEIGIHEGALGDYPVERSMAFVGAGPRVQGSKTERVYHLRRVLQTEASSFGLKRAETTMFPVSFRCLPDPSRTGSGYGTIRDRKYT</sequence>
<dbReference type="InterPro" id="IPR058154">
    <property type="entry name" value="Bxb1_TTP-like"/>
</dbReference>
<evidence type="ECO:0000313" key="1">
    <source>
        <dbReference type="EMBL" id="ASZ74892.1"/>
    </source>
</evidence>
<protein>
    <recommendedName>
        <fullName evidence="3">Major tail protein</fullName>
    </recommendedName>
</protein>
<organism evidence="1 2">
    <name type="scientific">Rhodococcus phage Trina</name>
    <dbReference type="NCBI Taxonomy" id="2027905"/>
    <lineage>
        <taxon>Viruses</taxon>
        <taxon>Duplodnaviria</taxon>
        <taxon>Heunggongvirae</taxon>
        <taxon>Uroviricota</taxon>
        <taxon>Caudoviricetes</taxon>
        <taxon>Trinavirus</taxon>
        <taxon>Trinavirus trina</taxon>
    </lineage>
</organism>
<dbReference type="EMBL" id="MF668286">
    <property type="protein sequence ID" value="ASZ74892.1"/>
    <property type="molecule type" value="Genomic_DNA"/>
</dbReference>
<proteinExistence type="predicted"/>
<evidence type="ECO:0008006" key="3">
    <source>
        <dbReference type="Google" id="ProtNLM"/>
    </source>
</evidence>